<feature type="transmembrane region" description="Helical" evidence="1">
    <location>
        <begin position="437"/>
        <end position="456"/>
    </location>
</feature>
<feature type="transmembrane region" description="Helical" evidence="1">
    <location>
        <begin position="36"/>
        <end position="55"/>
    </location>
</feature>
<reference evidence="2" key="1">
    <citation type="submission" date="2015-10" db="EMBL/GenBank/DDBJ databases">
        <authorList>
            <person name="Gilbert D.G."/>
        </authorList>
    </citation>
    <scope>NUCLEOTIDE SEQUENCE</scope>
</reference>
<dbReference type="Gene3D" id="2.60.120.260">
    <property type="entry name" value="Galactose-binding domain-like"/>
    <property type="match status" value="1"/>
</dbReference>
<evidence type="ECO:0000256" key="1">
    <source>
        <dbReference type="SAM" id="Phobius"/>
    </source>
</evidence>
<proteinExistence type="predicted"/>
<accession>A0A160TCL8</accession>
<dbReference type="AlphaFoldDB" id="A0A160TCL8"/>
<dbReference type="EMBL" id="CZQC01000015">
    <property type="protein sequence ID" value="CUS40459.1"/>
    <property type="molecule type" value="Genomic_DNA"/>
</dbReference>
<dbReference type="SUPFAM" id="SSF49785">
    <property type="entry name" value="Galactose-binding domain-like"/>
    <property type="match status" value="1"/>
</dbReference>
<protein>
    <submittedName>
        <fullName evidence="2">Uncharacterized protein</fullName>
    </submittedName>
</protein>
<keyword evidence="1" id="KW-0472">Membrane</keyword>
<sequence length="512" mass="57419">MSGLASGRFFTVLVSWIRKLSIGRILASIWFSYRKIWFGILGFSIFLGVMTVFSLEENGYARGVDAWDGAEWISNGGDDAGPVSYYRYSLVLQTTPDSSFLKVSATGSFTVYVNGKEVIKQNAPSTRPVVIGMPTDALKSGKNVIAIRVEKKTTTGRPELLFSMSIDDVYTGTTNYISNESWLVSSVPGNSTSLKFQWFEELFDDGLWHAAIKSSSNVVPAMPDNLPAELASGKALIDFTPIWHAYPEITQAHLKTSLPFKRNKLLNAWLMLKCNGEYRVAVNGVGVGNYYSENSTIRLINIFQYLTSSHVNYIDVSAECGFGEGINLKAFLELDDHQIVSIPSREWRLYPYDDVKLDSNAVLEDPYIVVTQTSPEVDRIRKLTGGLATLEVIDENHSVLFGLKFIKWVFFWAFLFSAFNALLLIKMGTDRPFIHEVNTVFVILTLVGGLCMYWLLDERIDFHRFYNLLNVSFFALLCIILELLLVYGRGGFQHLFSSKNTPLADAEVKNAG</sequence>
<gene>
    <name evidence="2" type="ORF">MGWOODY_Tha1563</name>
</gene>
<dbReference type="InterPro" id="IPR008979">
    <property type="entry name" value="Galactose-bd-like_sf"/>
</dbReference>
<evidence type="ECO:0000313" key="2">
    <source>
        <dbReference type="EMBL" id="CUS40459.1"/>
    </source>
</evidence>
<name>A0A160TCL8_9ZZZZ</name>
<feature type="transmembrane region" description="Helical" evidence="1">
    <location>
        <begin position="405"/>
        <end position="425"/>
    </location>
</feature>
<organism evidence="2">
    <name type="scientific">hydrothermal vent metagenome</name>
    <dbReference type="NCBI Taxonomy" id="652676"/>
    <lineage>
        <taxon>unclassified sequences</taxon>
        <taxon>metagenomes</taxon>
        <taxon>ecological metagenomes</taxon>
    </lineage>
</organism>
<keyword evidence="1" id="KW-0812">Transmembrane</keyword>
<keyword evidence="1" id="KW-1133">Transmembrane helix</keyword>
<feature type="transmembrane region" description="Helical" evidence="1">
    <location>
        <begin position="468"/>
        <end position="487"/>
    </location>
</feature>